<dbReference type="Pfam" id="PF05786">
    <property type="entry name" value="Cnd2"/>
    <property type="match status" value="1"/>
</dbReference>
<dbReference type="GO" id="GO:0007076">
    <property type="term" value="P:mitotic chromosome condensation"/>
    <property type="evidence" value="ECO:0007669"/>
    <property type="project" value="InterPro"/>
</dbReference>
<dbReference type="AlphaFoldDB" id="A0A9W8E6X6"/>
<evidence type="ECO:0000256" key="8">
    <source>
        <dbReference type="ARBA" id="ARBA00022776"/>
    </source>
</evidence>
<evidence type="ECO:0000256" key="5">
    <source>
        <dbReference type="ARBA" id="ARBA00022454"/>
    </source>
</evidence>
<comment type="function">
    <text evidence="11">Regulatory subunit of the condensin complex, a complex required for conversion of interphase chromatin into mitotic-like condense chromosomes.</text>
</comment>
<gene>
    <name evidence="13" type="ORF">IWQ62_003584</name>
</gene>
<keyword evidence="7 11" id="KW-0132">Cell division</keyword>
<reference evidence="13" key="1">
    <citation type="submission" date="2022-07" db="EMBL/GenBank/DDBJ databases">
        <title>Phylogenomic reconstructions and comparative analyses of Kickxellomycotina fungi.</title>
        <authorList>
            <person name="Reynolds N.K."/>
            <person name="Stajich J.E."/>
            <person name="Barry K."/>
            <person name="Grigoriev I.V."/>
            <person name="Crous P."/>
            <person name="Smith M.E."/>
        </authorList>
    </citation>
    <scope>NUCLEOTIDE SEQUENCE</scope>
    <source>
        <strain evidence="13">RSA 1196</strain>
    </source>
</reference>
<dbReference type="InterPro" id="IPR022816">
    <property type="entry name" value="Condensin_barren_su2"/>
</dbReference>
<feature type="region of interest" description="Disordered" evidence="12">
    <location>
        <begin position="26"/>
        <end position="60"/>
    </location>
</feature>
<keyword evidence="10 11" id="KW-0131">Cell cycle</keyword>
<keyword evidence="14" id="KW-1185">Reference proteome</keyword>
<sequence>MATTFQGAFQTPRRSNYVETEVPLKDTSNWNDDQTERRVRRRRSFLSPQSAAKSFQTPGRKSLAQPLQVVGAGGLLSPHNSASILARLTPEELNRRYEEWMKIAADNKINATNTWDVALIDYFYDMSLLRDGDSINFQKASCTLDGCVKIYSSRVDSVATETGRLLNGLAESNRGDRRRSRGEDADDEDDADGLEADDDTNGQSGAKARRRATRSDNTLAKDFASISSKKFDLEFTVDPLFKKTSADFDEGGARGLLLNHLTVDSDGKIIFDAGDAAVALTPAGGDSSEPQDKPTVPSAQIDYGLLKSHFFNDLARTAELDICPSLKNFEFSKDNSLDITLLKQSLLDGEQDPSGDFPDDDHSHPLADDGPLFGHDGMDEDLGDVNGEVGLMMGDGSVDEDGSVLGGPGDETAGYPSLDGAAGQPHMGLSITQDEDDIFSYFDRKLIKGWAGPNHWKLHPALQIKPGQPDKANVENGKAENKRVRIEKQPFFVDFSQESNPREEEDLFAPPARQTSLLLTGSFQRTGYKQNRHLLPDDIHFSSKNLTALFLKPRCRIKSWKPDNQGDLAFSMAQGTLHPTSQSQGVDDAVGAGLPVADTEEGPFSHATDAHASDNDDDLGIGAMDDDAFALDLDDGDGPELSTALVDSPLDTLTDNLTMPELRVIKPLYVNYARTAKRVDVKRLKDNLWKKLVDTSEGPKGSVESTPAKDKADPTDDTMTTEDSEPNSSDLSAVQGEQRFSNVMGGLKTVYPEKSIQDISVSFCFICLLHLANEKNLKITQDGSLEDLIITQDASSPTPSY</sequence>
<evidence type="ECO:0000256" key="12">
    <source>
        <dbReference type="SAM" id="MobiDB-lite"/>
    </source>
</evidence>
<feature type="compositionally biased region" description="Acidic residues" evidence="12">
    <location>
        <begin position="184"/>
        <end position="200"/>
    </location>
</feature>
<keyword evidence="6" id="KW-0963">Cytoplasm</keyword>
<feature type="region of interest" description="Disordered" evidence="12">
    <location>
        <begin position="172"/>
        <end position="213"/>
    </location>
</feature>
<feature type="compositionally biased region" description="Acidic residues" evidence="12">
    <location>
        <begin position="715"/>
        <end position="725"/>
    </location>
</feature>
<evidence type="ECO:0000256" key="6">
    <source>
        <dbReference type="ARBA" id="ARBA00022490"/>
    </source>
</evidence>
<evidence type="ECO:0000256" key="2">
    <source>
        <dbReference type="ARBA" id="ARBA00004496"/>
    </source>
</evidence>
<dbReference type="GO" id="GO:0005737">
    <property type="term" value="C:cytoplasm"/>
    <property type="evidence" value="ECO:0007669"/>
    <property type="project" value="UniProtKB-SubCell"/>
</dbReference>
<evidence type="ECO:0000256" key="4">
    <source>
        <dbReference type="ARBA" id="ARBA00016065"/>
    </source>
</evidence>
<proteinExistence type="inferred from homology"/>
<keyword evidence="5" id="KW-0158">Chromosome</keyword>
<feature type="compositionally biased region" description="Acidic residues" evidence="12">
    <location>
        <begin position="349"/>
        <end position="359"/>
    </location>
</feature>
<feature type="compositionally biased region" description="Polar residues" evidence="12">
    <location>
        <begin position="46"/>
        <end position="59"/>
    </location>
</feature>
<evidence type="ECO:0000256" key="11">
    <source>
        <dbReference type="PIRNR" id="PIRNR017126"/>
    </source>
</evidence>
<dbReference type="GO" id="GO:0000796">
    <property type="term" value="C:condensin complex"/>
    <property type="evidence" value="ECO:0007669"/>
    <property type="project" value="InterPro"/>
</dbReference>
<evidence type="ECO:0000256" key="1">
    <source>
        <dbReference type="ARBA" id="ARBA00004286"/>
    </source>
</evidence>
<feature type="region of interest" description="Disordered" evidence="12">
    <location>
        <begin position="598"/>
        <end position="617"/>
    </location>
</feature>
<dbReference type="GO" id="GO:0051301">
    <property type="term" value="P:cell division"/>
    <property type="evidence" value="ECO:0007669"/>
    <property type="project" value="UniProtKB-KW"/>
</dbReference>
<accession>A0A9W8E6X6</accession>
<evidence type="ECO:0000256" key="10">
    <source>
        <dbReference type="ARBA" id="ARBA00023306"/>
    </source>
</evidence>
<dbReference type="PANTHER" id="PTHR13108">
    <property type="entry name" value="CONDENSIN COMPLEX SUBUNIT 2"/>
    <property type="match status" value="1"/>
</dbReference>
<evidence type="ECO:0000313" key="14">
    <source>
        <dbReference type="Proteomes" id="UP001150925"/>
    </source>
</evidence>
<keyword evidence="9 11" id="KW-0226">DNA condensation</keyword>
<comment type="similarity">
    <text evidence="3 11">Belongs to the CND2 (condensin subunit 2) family.</text>
</comment>
<dbReference type="EMBL" id="JANBPY010000990">
    <property type="protein sequence ID" value="KAJ1962269.1"/>
    <property type="molecule type" value="Genomic_DNA"/>
</dbReference>
<evidence type="ECO:0000256" key="9">
    <source>
        <dbReference type="ARBA" id="ARBA00023067"/>
    </source>
</evidence>
<evidence type="ECO:0000256" key="7">
    <source>
        <dbReference type="ARBA" id="ARBA00022618"/>
    </source>
</evidence>
<organism evidence="13 14">
    <name type="scientific">Dispira parvispora</name>
    <dbReference type="NCBI Taxonomy" id="1520584"/>
    <lineage>
        <taxon>Eukaryota</taxon>
        <taxon>Fungi</taxon>
        <taxon>Fungi incertae sedis</taxon>
        <taxon>Zoopagomycota</taxon>
        <taxon>Kickxellomycotina</taxon>
        <taxon>Dimargaritomycetes</taxon>
        <taxon>Dimargaritales</taxon>
        <taxon>Dimargaritaceae</taxon>
        <taxon>Dispira</taxon>
    </lineage>
</organism>
<dbReference type="PIRSF" id="PIRSF017126">
    <property type="entry name" value="Condensin_H"/>
    <property type="match status" value="1"/>
</dbReference>
<name>A0A9W8E6X6_9FUNG</name>
<evidence type="ECO:0000313" key="13">
    <source>
        <dbReference type="EMBL" id="KAJ1962269.1"/>
    </source>
</evidence>
<feature type="region of interest" description="Disordered" evidence="12">
    <location>
        <begin position="695"/>
        <end position="733"/>
    </location>
</feature>
<dbReference type="Proteomes" id="UP001150925">
    <property type="component" value="Unassembled WGS sequence"/>
</dbReference>
<evidence type="ECO:0000256" key="3">
    <source>
        <dbReference type="ARBA" id="ARBA00009471"/>
    </source>
</evidence>
<dbReference type="GO" id="GO:0003682">
    <property type="term" value="F:chromatin binding"/>
    <property type="evidence" value="ECO:0007669"/>
    <property type="project" value="TreeGrafter"/>
</dbReference>
<comment type="caution">
    <text evidence="13">The sequence shown here is derived from an EMBL/GenBank/DDBJ whole genome shotgun (WGS) entry which is preliminary data.</text>
</comment>
<dbReference type="OrthoDB" id="362021at2759"/>
<dbReference type="PANTHER" id="PTHR13108:SF9">
    <property type="entry name" value="CONDENSIN COMPLEX SUBUNIT 2"/>
    <property type="match status" value="1"/>
</dbReference>
<keyword evidence="8 11" id="KW-0498">Mitosis</keyword>
<protein>
    <recommendedName>
        <fullName evidence="4 11">Condensin complex subunit 2</fullName>
    </recommendedName>
</protein>
<comment type="subcellular location">
    <subcellularLocation>
        <location evidence="1">Chromosome</location>
    </subcellularLocation>
    <subcellularLocation>
        <location evidence="2">Cytoplasm</location>
    </subcellularLocation>
</comment>
<feature type="region of interest" description="Disordered" evidence="12">
    <location>
        <begin position="348"/>
        <end position="427"/>
    </location>
</feature>